<organism evidence="1">
    <name type="scientific">marine sediment metagenome</name>
    <dbReference type="NCBI Taxonomy" id="412755"/>
    <lineage>
        <taxon>unclassified sequences</taxon>
        <taxon>metagenomes</taxon>
        <taxon>ecological metagenomes</taxon>
    </lineage>
</organism>
<reference evidence="1" key="1">
    <citation type="journal article" date="2014" name="Front. Microbiol.">
        <title>High frequency of phylogenetically diverse reductive dehalogenase-homologous genes in deep subseafloor sedimentary metagenomes.</title>
        <authorList>
            <person name="Kawai M."/>
            <person name="Futagami T."/>
            <person name="Toyoda A."/>
            <person name="Takaki Y."/>
            <person name="Nishi S."/>
            <person name="Hori S."/>
            <person name="Arai W."/>
            <person name="Tsubouchi T."/>
            <person name="Morono Y."/>
            <person name="Uchiyama I."/>
            <person name="Ito T."/>
            <person name="Fujiyama A."/>
            <person name="Inagaki F."/>
            <person name="Takami H."/>
        </authorList>
    </citation>
    <scope>NUCLEOTIDE SEQUENCE</scope>
    <source>
        <strain evidence="1">Expedition CK06-06</strain>
    </source>
</reference>
<evidence type="ECO:0000313" key="1">
    <source>
        <dbReference type="EMBL" id="GAI71812.1"/>
    </source>
</evidence>
<feature type="non-terminal residue" evidence="1">
    <location>
        <position position="1"/>
    </location>
</feature>
<sequence length="32" mass="3575">LKVWVVNQSHWGRLKNAPNSSVAALVSRLAWS</sequence>
<comment type="caution">
    <text evidence="1">The sequence shown here is derived from an EMBL/GenBank/DDBJ whole genome shotgun (WGS) entry which is preliminary data.</text>
</comment>
<accession>X1QT86</accession>
<dbReference type="EMBL" id="BARW01002521">
    <property type="protein sequence ID" value="GAI71812.1"/>
    <property type="molecule type" value="Genomic_DNA"/>
</dbReference>
<protein>
    <submittedName>
        <fullName evidence="1">Uncharacterized protein</fullName>
    </submittedName>
</protein>
<name>X1QT86_9ZZZZ</name>
<gene>
    <name evidence="1" type="ORF">S12H4_06974</name>
</gene>
<proteinExistence type="predicted"/>
<dbReference type="AlphaFoldDB" id="X1QT86"/>